<comment type="caution">
    <text evidence="2">The sequence shown here is derived from an EMBL/GenBank/DDBJ whole genome shotgun (WGS) entry which is preliminary data.</text>
</comment>
<gene>
    <name evidence="2" type="ORF">FQA47_020422</name>
</gene>
<reference evidence="2" key="1">
    <citation type="journal article" name="BMC Genomics">
        <title>Long-read sequencing and de novo genome assembly of marine medaka (Oryzias melastigma).</title>
        <authorList>
            <person name="Liang P."/>
            <person name="Saqib H.S.A."/>
            <person name="Ni X."/>
            <person name="Shen Y."/>
        </authorList>
    </citation>
    <scope>NUCLEOTIDE SEQUENCE</scope>
    <source>
        <strain evidence="2">Bigg-433</strain>
    </source>
</reference>
<accession>A0A834CBU7</accession>
<keyword evidence="1" id="KW-0732">Signal</keyword>
<evidence type="ECO:0008006" key="4">
    <source>
        <dbReference type="Google" id="ProtNLM"/>
    </source>
</evidence>
<feature type="chain" id="PRO_5032270217" description="Secreted protein" evidence="1">
    <location>
        <begin position="19"/>
        <end position="93"/>
    </location>
</feature>
<name>A0A834CBU7_ORYME</name>
<proteinExistence type="predicted"/>
<protein>
    <recommendedName>
        <fullName evidence="4">Secreted protein</fullName>
    </recommendedName>
</protein>
<evidence type="ECO:0000313" key="2">
    <source>
        <dbReference type="EMBL" id="KAF6726520.1"/>
    </source>
</evidence>
<dbReference type="Proteomes" id="UP000646548">
    <property type="component" value="Unassembled WGS sequence"/>
</dbReference>
<evidence type="ECO:0000256" key="1">
    <source>
        <dbReference type="SAM" id="SignalP"/>
    </source>
</evidence>
<evidence type="ECO:0000313" key="3">
    <source>
        <dbReference type="Proteomes" id="UP000646548"/>
    </source>
</evidence>
<organism evidence="2 3">
    <name type="scientific">Oryzias melastigma</name>
    <name type="common">Marine medaka</name>
    <dbReference type="NCBI Taxonomy" id="30732"/>
    <lineage>
        <taxon>Eukaryota</taxon>
        <taxon>Metazoa</taxon>
        <taxon>Chordata</taxon>
        <taxon>Craniata</taxon>
        <taxon>Vertebrata</taxon>
        <taxon>Euteleostomi</taxon>
        <taxon>Actinopterygii</taxon>
        <taxon>Neopterygii</taxon>
        <taxon>Teleostei</taxon>
        <taxon>Neoteleostei</taxon>
        <taxon>Acanthomorphata</taxon>
        <taxon>Ovalentaria</taxon>
        <taxon>Atherinomorphae</taxon>
        <taxon>Beloniformes</taxon>
        <taxon>Adrianichthyidae</taxon>
        <taxon>Oryziinae</taxon>
        <taxon>Oryzias</taxon>
    </lineage>
</organism>
<feature type="signal peptide" evidence="1">
    <location>
        <begin position="1"/>
        <end position="18"/>
    </location>
</feature>
<sequence>MAAVFLTVFFFPFTFSGGKRSPPAVSVRRPALCLLGLGRRSPPLLGGSAARSQRAAAQISPHGGWGWSAPDSRSARAYGQHGSACHHANRWQM</sequence>
<dbReference type="EMBL" id="WKFB01000326">
    <property type="protein sequence ID" value="KAF6726520.1"/>
    <property type="molecule type" value="Genomic_DNA"/>
</dbReference>
<dbReference type="AlphaFoldDB" id="A0A834CBU7"/>